<dbReference type="InterPro" id="IPR009671">
    <property type="entry name" value="RraB_dom"/>
</dbReference>
<dbReference type="AlphaFoldDB" id="A0A975DDK3"/>
<dbReference type="Proteomes" id="UP000682739">
    <property type="component" value="Chromosome"/>
</dbReference>
<keyword evidence="3" id="KW-1185">Reference proteome</keyword>
<evidence type="ECO:0000313" key="2">
    <source>
        <dbReference type="EMBL" id="QTH64953.1"/>
    </source>
</evidence>
<protein>
    <submittedName>
        <fullName evidence="2">Ribonuclease E inhibitor RraB</fullName>
    </submittedName>
</protein>
<organism evidence="2 3">
    <name type="scientific">Psychrosphaera ytuae</name>
    <dbReference type="NCBI Taxonomy" id="2820710"/>
    <lineage>
        <taxon>Bacteria</taxon>
        <taxon>Pseudomonadati</taxon>
        <taxon>Pseudomonadota</taxon>
        <taxon>Gammaproteobacteria</taxon>
        <taxon>Alteromonadales</taxon>
        <taxon>Pseudoalteromonadaceae</taxon>
        <taxon>Psychrosphaera</taxon>
    </lineage>
</organism>
<dbReference type="EMBL" id="CP072110">
    <property type="protein sequence ID" value="QTH64953.1"/>
    <property type="molecule type" value="Genomic_DNA"/>
</dbReference>
<dbReference type="RefSeq" id="WP_208832988.1">
    <property type="nucleotide sequence ID" value="NZ_CP072110.1"/>
</dbReference>
<dbReference type="Pfam" id="PF06877">
    <property type="entry name" value="RraB"/>
    <property type="match status" value="1"/>
</dbReference>
<sequence>MEPIDWQEFSNDIIEQLLEDGSNPEAMYGLEHHFVAEDPEVADKAQQNAFLKGWNVSDLEQVETEDKEVLYCFDIDTECPLDEEIIHEEVEAMVAFAEENNLEYDGWGTHFED</sequence>
<evidence type="ECO:0000259" key="1">
    <source>
        <dbReference type="Pfam" id="PF06877"/>
    </source>
</evidence>
<evidence type="ECO:0000313" key="3">
    <source>
        <dbReference type="Proteomes" id="UP000682739"/>
    </source>
</evidence>
<dbReference type="KEGG" id="psym:J1N51_05755"/>
<reference evidence="2" key="1">
    <citation type="submission" date="2021-03" db="EMBL/GenBank/DDBJ databases">
        <title>Description of Psychrosphaera ytuae sp. nov. isolated from deep sea sediment of South China Sea.</title>
        <authorList>
            <person name="Zhang J."/>
            <person name="Xu X.-D."/>
        </authorList>
    </citation>
    <scope>NUCLEOTIDE SEQUENCE</scope>
    <source>
        <strain evidence="2">MTZ26</strain>
    </source>
</reference>
<accession>A0A975DDK3</accession>
<dbReference type="NCBIfam" id="NF008393">
    <property type="entry name" value="PRK11191.1"/>
    <property type="match status" value="1"/>
</dbReference>
<feature type="domain" description="Regulator of ribonuclease activity B" evidence="1">
    <location>
        <begin position="8"/>
        <end position="109"/>
    </location>
</feature>
<proteinExistence type="predicted"/>
<dbReference type="Gene3D" id="3.30.70.970">
    <property type="entry name" value="RraB-like"/>
    <property type="match status" value="1"/>
</dbReference>
<dbReference type="SUPFAM" id="SSF89946">
    <property type="entry name" value="Hypothetical protein VC0424"/>
    <property type="match status" value="1"/>
</dbReference>
<name>A0A975DDK3_9GAMM</name>
<dbReference type="InterPro" id="IPR036701">
    <property type="entry name" value="RraB-like_sf"/>
</dbReference>
<gene>
    <name evidence="2" type="primary">rraB</name>
    <name evidence="2" type="ORF">J1N51_05755</name>
</gene>